<evidence type="ECO:0000256" key="3">
    <source>
        <dbReference type="ARBA" id="ARBA00003697"/>
    </source>
</evidence>
<dbReference type="InterPro" id="IPR029000">
    <property type="entry name" value="Cyclophilin-like_dom_sf"/>
</dbReference>
<keyword evidence="7" id="KW-0808">Transferase</keyword>
<name>A0A8H6XWY6_9AGAR</name>
<dbReference type="PROSITE" id="PS51698">
    <property type="entry name" value="U_BOX"/>
    <property type="match status" value="1"/>
</dbReference>
<keyword evidence="9" id="KW-0539">Nucleus</keyword>
<dbReference type="SUPFAM" id="SSF50891">
    <property type="entry name" value="Cyclophilin-like"/>
    <property type="match status" value="1"/>
</dbReference>
<dbReference type="EMBL" id="JACAZI010000012">
    <property type="protein sequence ID" value="KAF7347931.1"/>
    <property type="molecule type" value="Genomic_DNA"/>
</dbReference>
<evidence type="ECO:0000256" key="8">
    <source>
        <dbReference type="ARBA" id="ARBA00022786"/>
    </source>
</evidence>
<protein>
    <recommendedName>
        <fullName evidence="6">RING-type E3 ubiquitin transferase</fullName>
        <ecNumber evidence="6">2.3.2.27</ecNumber>
    </recommendedName>
</protein>
<keyword evidence="8" id="KW-0833">Ubl conjugation pathway</keyword>
<organism evidence="12 13">
    <name type="scientific">Mycena venus</name>
    <dbReference type="NCBI Taxonomy" id="2733690"/>
    <lineage>
        <taxon>Eukaryota</taxon>
        <taxon>Fungi</taxon>
        <taxon>Dikarya</taxon>
        <taxon>Basidiomycota</taxon>
        <taxon>Agaricomycotina</taxon>
        <taxon>Agaricomycetes</taxon>
        <taxon>Agaricomycetidae</taxon>
        <taxon>Agaricales</taxon>
        <taxon>Marasmiineae</taxon>
        <taxon>Mycenaceae</taxon>
        <taxon>Mycena</taxon>
    </lineage>
</organism>
<evidence type="ECO:0000259" key="11">
    <source>
        <dbReference type="PROSITE" id="PS51698"/>
    </source>
</evidence>
<dbReference type="SMART" id="SM00504">
    <property type="entry name" value="Ubox"/>
    <property type="match status" value="1"/>
</dbReference>
<evidence type="ECO:0000256" key="7">
    <source>
        <dbReference type="ARBA" id="ARBA00022679"/>
    </source>
</evidence>
<evidence type="ECO:0000259" key="10">
    <source>
        <dbReference type="PROSITE" id="PS50072"/>
    </source>
</evidence>
<evidence type="ECO:0000256" key="4">
    <source>
        <dbReference type="ARBA" id="ARBA00004123"/>
    </source>
</evidence>
<reference evidence="12" key="1">
    <citation type="submission" date="2020-05" db="EMBL/GenBank/DDBJ databases">
        <title>Mycena genomes resolve the evolution of fungal bioluminescence.</title>
        <authorList>
            <person name="Tsai I.J."/>
        </authorList>
    </citation>
    <scope>NUCLEOTIDE SEQUENCE</scope>
    <source>
        <strain evidence="12">CCC161011</strain>
    </source>
</reference>
<dbReference type="InterPro" id="IPR044666">
    <property type="entry name" value="Cyclophilin_A-like"/>
</dbReference>
<comment type="similarity">
    <text evidence="5">Belongs to the cyclophilin-type PPIase family. PPIL2 subfamily.</text>
</comment>
<dbReference type="InterPro" id="IPR013083">
    <property type="entry name" value="Znf_RING/FYVE/PHD"/>
</dbReference>
<proteinExistence type="inferred from homology"/>
<evidence type="ECO:0000256" key="2">
    <source>
        <dbReference type="ARBA" id="ARBA00000971"/>
    </source>
</evidence>
<dbReference type="SUPFAM" id="SSF57850">
    <property type="entry name" value="RING/U-box"/>
    <property type="match status" value="1"/>
</dbReference>
<evidence type="ECO:0000256" key="9">
    <source>
        <dbReference type="ARBA" id="ARBA00023242"/>
    </source>
</evidence>
<dbReference type="CDD" id="cd16663">
    <property type="entry name" value="RING-Ubox_PPIL2"/>
    <property type="match status" value="1"/>
</dbReference>
<comment type="catalytic activity">
    <reaction evidence="1">
        <text>S-ubiquitinyl-[E2 ubiquitin-conjugating enzyme]-L-cysteine + [acceptor protein]-L-lysine = [E2 ubiquitin-conjugating enzyme]-L-cysteine + N(6)-ubiquitinyl-[acceptor protein]-L-lysine.</text>
        <dbReference type="EC" id="2.3.2.27"/>
    </reaction>
</comment>
<dbReference type="Gene3D" id="3.30.40.10">
    <property type="entry name" value="Zinc/RING finger domain, C3HC4 (zinc finger)"/>
    <property type="match status" value="1"/>
</dbReference>
<evidence type="ECO:0000256" key="5">
    <source>
        <dbReference type="ARBA" id="ARBA00007930"/>
    </source>
</evidence>
<feature type="domain" description="PPIase cyclophilin-type" evidence="10">
    <location>
        <begin position="297"/>
        <end position="441"/>
    </location>
</feature>
<gene>
    <name evidence="12" type="ORF">MVEN_01551000</name>
</gene>
<evidence type="ECO:0000256" key="1">
    <source>
        <dbReference type="ARBA" id="ARBA00000900"/>
    </source>
</evidence>
<keyword evidence="13" id="KW-1185">Reference proteome</keyword>
<dbReference type="GO" id="GO:0061630">
    <property type="term" value="F:ubiquitin protein ligase activity"/>
    <property type="evidence" value="ECO:0007669"/>
    <property type="project" value="UniProtKB-EC"/>
</dbReference>
<dbReference type="InterPro" id="IPR003613">
    <property type="entry name" value="Ubox_domain"/>
</dbReference>
<dbReference type="OrthoDB" id="407558at2759"/>
<dbReference type="GO" id="GO:0000209">
    <property type="term" value="P:protein polyubiquitination"/>
    <property type="evidence" value="ECO:0007669"/>
    <property type="project" value="TreeGrafter"/>
</dbReference>
<dbReference type="InterPro" id="IPR026951">
    <property type="entry name" value="PPIL2_U-box_dom"/>
</dbReference>
<dbReference type="AlphaFoldDB" id="A0A8H6XWY6"/>
<comment type="function">
    <text evidence="3">May catalyze the cis-trans isomerization of proline imidic peptide bonds in oligopeptides thereby assisting the folding of proteins. May also function as a chaperone, playing a role in intracellular transport of proteins. May also have a protein ubiquitin ligase activity acting as an E3 ubiquitin protein ligase or as a ubiquitin-ubiquitin ligase promoting elongation of ubiquitin chains on proteins.</text>
</comment>
<feature type="domain" description="U-box" evidence="11">
    <location>
        <begin position="40"/>
        <end position="119"/>
    </location>
</feature>
<dbReference type="InterPro" id="IPR020892">
    <property type="entry name" value="Cyclophilin-type_PPIase_CS"/>
</dbReference>
<dbReference type="Pfam" id="PF00160">
    <property type="entry name" value="Pro_isomerase"/>
    <property type="match status" value="1"/>
</dbReference>
<dbReference type="EC" id="2.3.2.27" evidence="6"/>
<dbReference type="GO" id="GO:0071013">
    <property type="term" value="C:catalytic step 2 spliceosome"/>
    <property type="evidence" value="ECO:0007669"/>
    <property type="project" value="TreeGrafter"/>
</dbReference>
<dbReference type="GO" id="GO:0006457">
    <property type="term" value="P:protein folding"/>
    <property type="evidence" value="ECO:0007669"/>
    <property type="project" value="InterPro"/>
</dbReference>
<dbReference type="GO" id="GO:0003755">
    <property type="term" value="F:peptidyl-prolyl cis-trans isomerase activity"/>
    <property type="evidence" value="ECO:0007669"/>
    <property type="project" value="UniProtKB-EC"/>
</dbReference>
<evidence type="ECO:0000313" key="12">
    <source>
        <dbReference type="EMBL" id="KAF7347931.1"/>
    </source>
</evidence>
<comment type="catalytic activity">
    <reaction evidence="2">
        <text>[protein]-peptidylproline (omega=180) = [protein]-peptidylproline (omega=0)</text>
        <dbReference type="Rhea" id="RHEA:16237"/>
        <dbReference type="Rhea" id="RHEA-COMP:10747"/>
        <dbReference type="Rhea" id="RHEA-COMP:10748"/>
        <dbReference type="ChEBI" id="CHEBI:83833"/>
        <dbReference type="ChEBI" id="CHEBI:83834"/>
        <dbReference type="EC" id="5.2.1.8"/>
    </reaction>
</comment>
<dbReference type="PANTHER" id="PTHR45625:SF1">
    <property type="entry name" value="RING-TYPE E3 UBIQUITIN-PROTEIN LIGASE PPIL2"/>
    <property type="match status" value="1"/>
</dbReference>
<keyword evidence="12" id="KW-0413">Isomerase</keyword>
<accession>A0A8H6XWY6</accession>
<dbReference type="PRINTS" id="PR00153">
    <property type="entry name" value="CSAPPISMRASE"/>
</dbReference>
<dbReference type="PANTHER" id="PTHR45625">
    <property type="entry name" value="PEPTIDYL-PROLYL CIS-TRANS ISOMERASE-RELATED"/>
    <property type="match status" value="1"/>
</dbReference>
<dbReference type="Gene3D" id="2.40.100.10">
    <property type="entry name" value="Cyclophilin-like"/>
    <property type="match status" value="1"/>
</dbReference>
<evidence type="ECO:0000256" key="6">
    <source>
        <dbReference type="ARBA" id="ARBA00012483"/>
    </source>
</evidence>
<comment type="subcellular location">
    <subcellularLocation>
        <location evidence="4">Nucleus</location>
    </subcellularLocation>
</comment>
<dbReference type="Proteomes" id="UP000620124">
    <property type="component" value="Unassembled WGS sequence"/>
</dbReference>
<dbReference type="PROSITE" id="PS50072">
    <property type="entry name" value="CSA_PPIASE_2"/>
    <property type="match status" value="1"/>
</dbReference>
<sequence length="569" mass="61087">MGHGNSDKLYITHAEHTGQFGAHSASVGHKQKAETQHPGTITPFDSCALSFQPFTHPVCARNSDGTGTVFDLVNIIPWLKQHENTHPITKEPLNPTDLITLHYSRKEASGELHDPISFKLFSQHSHIVAIATTGNVFLAESIKGGRDLVSDVPFKKCTGCYHPAKSSWASAGLSPHRSSCGCPATCGKAQTRCFRIDRSSKAKGTRPLRVFIPSRYIASAHFLSPGNVSPYSSGLPGASLTSTSVDPQTSSSKLVWDEEELMFEDISNPLKGKGKEKDVGKRRAYVRVVTNLGGSSLNLELFCEKAPKTCYNFLMLAKTGKYDNCLFHRLVPGFMIQTGDPTGTGAGGTSYWETPFRDEHDLKGAAKHDSRGTLAMANKGPGTNGSQWYLTFRATPNLDRKHTVFGKLVGGEDVLDALEKLPLKDGTERPAKPVRITEIIMFVFLSWPGRAEAGQSNPADKASQKKEGDDINWFGVKVGSGDSAFGAATGGGVGKYLNLKRTQEAVADSGAGDSKKKRKTGFDVLYYAANGTRSLASFRAGSGVGSGIGSYVGTDGNSTCTASPCVWKA</sequence>
<dbReference type="InterPro" id="IPR002130">
    <property type="entry name" value="Cyclophilin-type_PPIase_dom"/>
</dbReference>
<dbReference type="PROSITE" id="PS00170">
    <property type="entry name" value="CSA_PPIASE_1"/>
    <property type="match status" value="1"/>
</dbReference>
<comment type="caution">
    <text evidence="12">The sequence shown here is derived from an EMBL/GenBank/DDBJ whole genome shotgun (WGS) entry which is preliminary data.</text>
</comment>
<evidence type="ECO:0000313" key="13">
    <source>
        <dbReference type="Proteomes" id="UP000620124"/>
    </source>
</evidence>